<name>A0A223V144_9FLAO</name>
<dbReference type="KEGG" id="marb:CJ263_00860"/>
<proteinExistence type="predicted"/>
<evidence type="ECO:0000313" key="3">
    <source>
        <dbReference type="Proteomes" id="UP000215244"/>
    </source>
</evidence>
<evidence type="ECO:0000256" key="1">
    <source>
        <dbReference type="SAM" id="Phobius"/>
    </source>
</evidence>
<dbReference type="AlphaFoldDB" id="A0A223V144"/>
<feature type="transmembrane region" description="Helical" evidence="1">
    <location>
        <begin position="30"/>
        <end position="47"/>
    </location>
</feature>
<dbReference type="Proteomes" id="UP000215244">
    <property type="component" value="Chromosome"/>
</dbReference>
<feature type="transmembrane region" description="Helical" evidence="1">
    <location>
        <begin position="59"/>
        <end position="78"/>
    </location>
</feature>
<protein>
    <recommendedName>
        <fullName evidence="4">Metal-dependent hydrolase</fullName>
    </recommendedName>
</protein>
<accession>A0A223V144</accession>
<organism evidence="2 3">
    <name type="scientific">Maribacter cobaltidurans</name>
    <dbReference type="NCBI Taxonomy" id="1178778"/>
    <lineage>
        <taxon>Bacteria</taxon>
        <taxon>Pseudomonadati</taxon>
        <taxon>Bacteroidota</taxon>
        <taxon>Flavobacteriia</taxon>
        <taxon>Flavobacteriales</taxon>
        <taxon>Flavobacteriaceae</taxon>
        <taxon>Maribacter</taxon>
    </lineage>
</organism>
<evidence type="ECO:0008006" key="4">
    <source>
        <dbReference type="Google" id="ProtNLM"/>
    </source>
</evidence>
<dbReference type="EMBL" id="CP022957">
    <property type="protein sequence ID" value="ASV28897.1"/>
    <property type="molecule type" value="Genomic_DNA"/>
</dbReference>
<keyword evidence="1" id="KW-0472">Membrane</keyword>
<keyword evidence="1" id="KW-1133">Transmembrane helix</keyword>
<sequence length="106" mass="12571">MLRFILHYGIHFVVPILIAFFFFKEHRLKVSLILLAGILLDVDHLLADPIFDADRCSIGFHPLHTYWAIAVYFLMLFWKTTRIWGIAFLIHMIADLTDCLFIRFNF</sequence>
<dbReference type="OrthoDB" id="289051at2"/>
<keyword evidence="1" id="KW-0812">Transmembrane</keyword>
<keyword evidence="3" id="KW-1185">Reference proteome</keyword>
<reference evidence="2 3" key="1">
    <citation type="submission" date="2017-08" db="EMBL/GenBank/DDBJ databases">
        <title>The complete genome sequence of Maribacter sp. B1, isolated from deep-sea sediment.</title>
        <authorList>
            <person name="Wu Y.-H."/>
            <person name="Cheng H."/>
            <person name="Xu X.-W."/>
        </authorList>
    </citation>
    <scope>NUCLEOTIDE SEQUENCE [LARGE SCALE GENOMIC DNA]</scope>
    <source>
        <strain evidence="2 3">B1</strain>
    </source>
</reference>
<feature type="transmembrane region" description="Helical" evidence="1">
    <location>
        <begin position="85"/>
        <end position="104"/>
    </location>
</feature>
<evidence type="ECO:0000313" key="2">
    <source>
        <dbReference type="EMBL" id="ASV28897.1"/>
    </source>
</evidence>
<dbReference type="RefSeq" id="WP_094995532.1">
    <property type="nucleotide sequence ID" value="NZ_BMJL01000001.1"/>
</dbReference>
<feature type="transmembrane region" description="Helical" evidence="1">
    <location>
        <begin position="6"/>
        <end position="23"/>
    </location>
</feature>
<dbReference type="Pfam" id="PF19617">
    <property type="entry name" value="DUF6122"/>
    <property type="match status" value="1"/>
</dbReference>
<gene>
    <name evidence="2" type="ORF">CJ263_00860</name>
</gene>
<dbReference type="InterPro" id="IPR046125">
    <property type="entry name" value="DUF6122"/>
</dbReference>